<dbReference type="EMBL" id="CADCWM010000661">
    <property type="protein sequence ID" value="CAA9574794.1"/>
    <property type="molecule type" value="Genomic_DNA"/>
</dbReference>
<organism evidence="1">
    <name type="scientific">uncultured Thermomicrobiales bacterium</name>
    <dbReference type="NCBI Taxonomy" id="1645740"/>
    <lineage>
        <taxon>Bacteria</taxon>
        <taxon>Pseudomonadati</taxon>
        <taxon>Thermomicrobiota</taxon>
        <taxon>Thermomicrobia</taxon>
        <taxon>Thermomicrobiales</taxon>
        <taxon>environmental samples</taxon>
    </lineage>
</organism>
<gene>
    <name evidence="1" type="ORF">AVDCRST_MAG88-2715</name>
</gene>
<sequence length="330" mass="36947">MRNVPASHPGLTFHDVVYRPSVAPSTAQSDAAPWRYQLIVARRPDGEIVLLVGDRLDNLGEGLDALARELSGEVVRRYCGDQWPRLWIEDDAERPFAERFRVVDFRVRPDNTRAPYARRPIAHDAIVQLLGGPFLAATEGEALARDRIIFGTIAAPPVSGWDWQRAHAHHPERPTPAGLLDDPVRIWRWRLEYALRRWRRAAMAHDADPDSAGSWRDHERVIRASGPALRSLETVEDLITHYFCHRFDHTWLDRPGDSAWTLLTLGANRAPELLEGWVLAAAHGLPPEQLKVLRVDRVADVALWRRFTALAARGSATIKGSGGNGSVGSP</sequence>
<name>A0A6J4VBK1_9BACT</name>
<proteinExistence type="predicted"/>
<dbReference type="AlphaFoldDB" id="A0A6J4VBK1"/>
<evidence type="ECO:0000313" key="1">
    <source>
        <dbReference type="EMBL" id="CAA9574794.1"/>
    </source>
</evidence>
<protein>
    <submittedName>
        <fullName evidence="1">Uncharacterized protein</fullName>
    </submittedName>
</protein>
<accession>A0A6J4VBK1</accession>
<reference evidence="1" key="1">
    <citation type="submission" date="2020-02" db="EMBL/GenBank/DDBJ databases">
        <authorList>
            <person name="Meier V. D."/>
        </authorList>
    </citation>
    <scope>NUCLEOTIDE SEQUENCE</scope>
    <source>
        <strain evidence="1">AVDCRST_MAG88</strain>
    </source>
</reference>